<keyword evidence="3" id="KW-1185">Reference proteome</keyword>
<proteinExistence type="predicted"/>
<feature type="compositionally biased region" description="Low complexity" evidence="1">
    <location>
        <begin position="51"/>
        <end position="63"/>
    </location>
</feature>
<feature type="region of interest" description="Disordered" evidence="1">
    <location>
        <begin position="19"/>
        <end position="75"/>
    </location>
</feature>
<dbReference type="Proteomes" id="UP000327493">
    <property type="component" value="Chromosome 20"/>
</dbReference>
<evidence type="ECO:0000313" key="3">
    <source>
        <dbReference type="Proteomes" id="UP000327493"/>
    </source>
</evidence>
<evidence type="ECO:0000313" key="2">
    <source>
        <dbReference type="EMBL" id="KAA8582415.1"/>
    </source>
</evidence>
<evidence type="ECO:0000256" key="1">
    <source>
        <dbReference type="SAM" id="MobiDB-lite"/>
    </source>
</evidence>
<feature type="region of interest" description="Disordered" evidence="1">
    <location>
        <begin position="196"/>
        <end position="223"/>
    </location>
</feature>
<organism evidence="2 3">
    <name type="scientific">Etheostoma spectabile</name>
    <name type="common">orangethroat darter</name>
    <dbReference type="NCBI Taxonomy" id="54343"/>
    <lineage>
        <taxon>Eukaryota</taxon>
        <taxon>Metazoa</taxon>
        <taxon>Chordata</taxon>
        <taxon>Craniata</taxon>
        <taxon>Vertebrata</taxon>
        <taxon>Euteleostomi</taxon>
        <taxon>Actinopterygii</taxon>
        <taxon>Neopterygii</taxon>
        <taxon>Teleostei</taxon>
        <taxon>Neoteleostei</taxon>
        <taxon>Acanthomorphata</taxon>
        <taxon>Eupercaria</taxon>
        <taxon>Perciformes</taxon>
        <taxon>Percoidei</taxon>
        <taxon>Percidae</taxon>
        <taxon>Etheostomatinae</taxon>
        <taxon>Etheostoma</taxon>
    </lineage>
</organism>
<dbReference type="AlphaFoldDB" id="A0A5J5CNW8"/>
<name>A0A5J5CNW8_9PERO</name>
<reference evidence="2 3" key="1">
    <citation type="submission" date="2019-08" db="EMBL/GenBank/DDBJ databases">
        <title>A chromosome-level genome assembly, high-density linkage maps, and genome scans reveal the genomic architecture of hybrid incompatibilities underlying speciation via character displacement in darters (Percidae: Etheostominae).</title>
        <authorList>
            <person name="Moran R.L."/>
            <person name="Catchen J.M."/>
            <person name="Fuller R.C."/>
        </authorList>
    </citation>
    <scope>NUCLEOTIDE SEQUENCE [LARGE SCALE GENOMIC DNA]</scope>
    <source>
        <strain evidence="2">EspeVRDwgs_2016</strain>
        <tissue evidence="2">Muscle</tissue>
    </source>
</reference>
<protein>
    <submittedName>
        <fullName evidence="2">Uncharacterized protein</fullName>
    </submittedName>
</protein>
<accession>A0A5J5CNW8</accession>
<dbReference type="EMBL" id="VOFY01000020">
    <property type="protein sequence ID" value="KAA8582415.1"/>
    <property type="molecule type" value="Genomic_DNA"/>
</dbReference>
<comment type="caution">
    <text evidence="2">The sequence shown here is derived from an EMBL/GenBank/DDBJ whole genome shotgun (WGS) entry which is preliminary data.</text>
</comment>
<sequence length="448" mass="46828">MVLGRCFLAAQDNVQKAALASDEPVPLSRQQRNEKKKNPNPHSSLLTPGWSGSEEGTTTGSSSLSKPDEMMMGGGTGVCMGTRSESESEVDKTVPFVFLVLLTGEQGGLGDEGGPSSLGVLSGPASYLAGVGPAWLESESEEEDKSVPLLQVLLTGESAGLGGGGLCWGGTETGWRWRLTAAGGWDRWRKGWRPLFPPDDPPGQLYPQGPCRPGGQQAPVEPPPASWPGATGLWPPWAQRWRNGCCSTVGSTAFPLSLYLRFKKNVRTTGFSVNLSVNDPQPAADGLHLPAGAGSPVRGGRCDKCEVVQLHQAVGVPVDSLASRRSGSEVLTASRPLSSLHRLVPSSRGPTPARPGCRWCASAVSPTPSAFLANGLFGIPVPGQGLLEGHLCLPVPVQLLDGDPAPGPRLLCLLGILQPRDILLAPLDYGVGETLKLGCGAEAVRPDA</sequence>
<gene>
    <name evidence="2" type="ORF">FQN60_009155</name>
</gene>